<protein>
    <submittedName>
        <fullName evidence="1">Uncharacterized protein</fullName>
    </submittedName>
</protein>
<evidence type="ECO:0000313" key="1">
    <source>
        <dbReference type="EMBL" id="EER47577.1"/>
    </source>
</evidence>
<feature type="non-terminal residue" evidence="1">
    <location>
        <position position="1"/>
    </location>
</feature>
<gene>
    <name evidence="1" type="ORF">AM305_06416</name>
</gene>
<comment type="caution">
    <text evidence="1">The sequence shown here is derived from an EMBL/GenBank/DDBJ whole genome shotgun (WGS) entry which is preliminary data.</text>
</comment>
<accession>C5S060</accession>
<reference evidence="1 2" key="1">
    <citation type="journal article" date="2010" name="Vet. Microbiol.">
        <title>Production of haemolysins by strains of the Actinobacillus minor/porcitonsillarum complex.</title>
        <authorList>
            <person name="Arya G."/>
            <person name="Niven D.F."/>
        </authorList>
    </citation>
    <scope>NUCLEOTIDE SEQUENCE [LARGE SCALE GENOMIC DNA]</scope>
    <source>
        <strain evidence="1 2">NM305</strain>
    </source>
</reference>
<dbReference type="EMBL" id="ACQL01000068">
    <property type="protein sequence ID" value="EER47577.1"/>
    <property type="molecule type" value="Genomic_DNA"/>
</dbReference>
<organism evidence="1 2">
    <name type="scientific">Actinobacillus minor NM305</name>
    <dbReference type="NCBI Taxonomy" id="637911"/>
    <lineage>
        <taxon>Bacteria</taxon>
        <taxon>Pseudomonadati</taxon>
        <taxon>Pseudomonadota</taxon>
        <taxon>Gammaproteobacteria</taxon>
        <taxon>Pasteurellales</taxon>
        <taxon>Pasteurellaceae</taxon>
        <taxon>Actinobacillus</taxon>
    </lineage>
</organism>
<proteinExistence type="predicted"/>
<dbReference type="Proteomes" id="UP000005532">
    <property type="component" value="Unassembled WGS sequence"/>
</dbReference>
<name>C5S060_9PAST</name>
<evidence type="ECO:0000313" key="2">
    <source>
        <dbReference type="Proteomes" id="UP000005532"/>
    </source>
</evidence>
<dbReference type="AlphaFoldDB" id="C5S060"/>
<sequence>RTRTVTPAQWDNRSFTALLQEKAIIPTNPPRLIVRLAPFVRSVPKIKKPKG</sequence>